<organism evidence="3 4">
    <name type="scientific">Lapidilactobacillus dextrinicus DSM 20335</name>
    <dbReference type="NCBI Taxonomy" id="1423738"/>
    <lineage>
        <taxon>Bacteria</taxon>
        <taxon>Bacillati</taxon>
        <taxon>Bacillota</taxon>
        <taxon>Bacilli</taxon>
        <taxon>Lactobacillales</taxon>
        <taxon>Lactobacillaceae</taxon>
        <taxon>Lapidilactobacillus</taxon>
    </lineage>
</organism>
<evidence type="ECO:0000313" key="4">
    <source>
        <dbReference type="Proteomes" id="UP000051813"/>
    </source>
</evidence>
<dbReference type="InterPro" id="IPR018309">
    <property type="entry name" value="Tscrpt_reg_PadR_C"/>
</dbReference>
<evidence type="ECO:0000259" key="1">
    <source>
        <dbReference type="Pfam" id="PF03551"/>
    </source>
</evidence>
<dbReference type="AlphaFoldDB" id="A0A0R2BHC3"/>
<sequence>MTGSEIDTEFQNDIGEFWQTTHSQIYPELKRMVADDWISFETTEQDKKKKWYYLQPLGESELQQWLKTPLTANTDEEFPLKLFFIQYRDDALLTNLLQQELALHQEKLIHLKQRLTTVFADEATKDNNYGHHLILKRAIERETNNLSWLTKTLARLN</sequence>
<dbReference type="Gene3D" id="1.10.10.10">
    <property type="entry name" value="Winged helix-like DNA-binding domain superfamily/Winged helix DNA-binding domain"/>
    <property type="match status" value="1"/>
</dbReference>
<dbReference type="Gene3D" id="6.10.140.190">
    <property type="match status" value="1"/>
</dbReference>
<dbReference type="SUPFAM" id="SSF46785">
    <property type="entry name" value="Winged helix' DNA-binding domain"/>
    <property type="match status" value="1"/>
</dbReference>
<evidence type="ECO:0008006" key="5">
    <source>
        <dbReference type="Google" id="ProtNLM"/>
    </source>
</evidence>
<dbReference type="PATRIC" id="fig|1423738.3.peg.944"/>
<dbReference type="Pfam" id="PF10400">
    <property type="entry name" value="Vir_act_alpha_C"/>
    <property type="match status" value="1"/>
</dbReference>
<dbReference type="PANTHER" id="PTHR43252">
    <property type="entry name" value="TRANSCRIPTIONAL REGULATOR YQJI"/>
    <property type="match status" value="1"/>
</dbReference>
<accession>A0A0R2BHC3</accession>
<dbReference type="STRING" id="1423738.FC84_GL000935"/>
<gene>
    <name evidence="3" type="ORF">FC84_GL000935</name>
</gene>
<keyword evidence="4" id="KW-1185">Reference proteome</keyword>
<dbReference type="InterPro" id="IPR005149">
    <property type="entry name" value="Tscrpt_reg_PadR_N"/>
</dbReference>
<comment type="caution">
    <text evidence="3">The sequence shown here is derived from an EMBL/GenBank/DDBJ whole genome shotgun (WGS) entry which is preliminary data.</text>
</comment>
<dbReference type="Pfam" id="PF03551">
    <property type="entry name" value="PadR"/>
    <property type="match status" value="1"/>
</dbReference>
<dbReference type="EMBL" id="AYYK01000018">
    <property type="protein sequence ID" value="KRM78400.1"/>
    <property type="molecule type" value="Genomic_DNA"/>
</dbReference>
<name>A0A0R2BHC3_9LACO</name>
<evidence type="ECO:0000313" key="3">
    <source>
        <dbReference type="EMBL" id="KRM78400.1"/>
    </source>
</evidence>
<dbReference type="InterPro" id="IPR036388">
    <property type="entry name" value="WH-like_DNA-bd_sf"/>
</dbReference>
<dbReference type="OrthoDB" id="9783723at2"/>
<proteinExistence type="predicted"/>
<dbReference type="Proteomes" id="UP000051813">
    <property type="component" value="Unassembled WGS sequence"/>
</dbReference>
<evidence type="ECO:0000259" key="2">
    <source>
        <dbReference type="Pfam" id="PF10400"/>
    </source>
</evidence>
<dbReference type="InterPro" id="IPR036390">
    <property type="entry name" value="WH_DNA-bd_sf"/>
</dbReference>
<dbReference type="PANTHER" id="PTHR43252:SF6">
    <property type="entry name" value="NEGATIVE TRANSCRIPTION REGULATOR PADR"/>
    <property type="match status" value="1"/>
</dbReference>
<reference evidence="3 4" key="1">
    <citation type="journal article" date="2015" name="Genome Announc.">
        <title>Expanding the biotechnology potential of lactobacilli through comparative genomics of 213 strains and associated genera.</title>
        <authorList>
            <person name="Sun Z."/>
            <person name="Harris H.M."/>
            <person name="McCann A."/>
            <person name="Guo C."/>
            <person name="Argimon S."/>
            <person name="Zhang W."/>
            <person name="Yang X."/>
            <person name="Jeffery I.B."/>
            <person name="Cooney J.C."/>
            <person name="Kagawa T.F."/>
            <person name="Liu W."/>
            <person name="Song Y."/>
            <person name="Salvetti E."/>
            <person name="Wrobel A."/>
            <person name="Rasinkangas P."/>
            <person name="Parkhill J."/>
            <person name="Rea M.C."/>
            <person name="O'Sullivan O."/>
            <person name="Ritari J."/>
            <person name="Douillard F.P."/>
            <person name="Paul Ross R."/>
            <person name="Yang R."/>
            <person name="Briner A.E."/>
            <person name="Felis G.E."/>
            <person name="de Vos W.M."/>
            <person name="Barrangou R."/>
            <person name="Klaenhammer T.R."/>
            <person name="Caufield P.W."/>
            <person name="Cui Y."/>
            <person name="Zhang H."/>
            <person name="O'Toole P.W."/>
        </authorList>
    </citation>
    <scope>NUCLEOTIDE SEQUENCE [LARGE SCALE GENOMIC DNA]</scope>
    <source>
        <strain evidence="3 4">DSM 20335</strain>
    </source>
</reference>
<feature type="domain" description="Transcription regulator PadR N-terminal" evidence="1">
    <location>
        <begin position="2"/>
        <end position="64"/>
    </location>
</feature>
<protein>
    <recommendedName>
        <fullName evidence="5">PadR family transcriptional regulator</fullName>
    </recommendedName>
</protein>
<feature type="domain" description="Transcription regulator PadR C-terminal" evidence="2">
    <location>
        <begin position="76"/>
        <end position="156"/>
    </location>
</feature>